<comment type="caution">
    <text evidence="3">The sequence shown here is derived from an EMBL/GenBank/DDBJ whole genome shotgun (WGS) entry which is preliminary data.</text>
</comment>
<feature type="compositionally biased region" description="Basic residues" evidence="1">
    <location>
        <begin position="12"/>
        <end position="42"/>
    </location>
</feature>
<dbReference type="EMBL" id="JAFREL020000009">
    <property type="protein sequence ID" value="MEO1773289.1"/>
    <property type="molecule type" value="Genomic_DNA"/>
</dbReference>
<reference evidence="3 4" key="1">
    <citation type="submission" date="2024-02" db="EMBL/GenBank/DDBJ databases">
        <title>The Genome Sequence of Enterococcus sp. DIV0159.</title>
        <authorList>
            <person name="Earl A."/>
            <person name="Manson A."/>
            <person name="Gilmore M."/>
            <person name="Sanders J."/>
            <person name="Shea T."/>
            <person name="Howe W."/>
            <person name="Livny J."/>
            <person name="Cuomo C."/>
            <person name="Neafsey D."/>
            <person name="Birren B."/>
        </authorList>
    </citation>
    <scope>NUCLEOTIDE SEQUENCE [LARGE SCALE GENOMIC DNA]</scope>
    <source>
        <strain evidence="3 4">665A</strain>
    </source>
</reference>
<dbReference type="NCBIfam" id="NF045971">
    <property type="entry name" value="conju_CD1110"/>
    <property type="match status" value="1"/>
</dbReference>
<evidence type="ECO:0000313" key="4">
    <source>
        <dbReference type="Proteomes" id="UP000664357"/>
    </source>
</evidence>
<accession>A0ABV0F087</accession>
<dbReference type="SUPFAM" id="SSF52540">
    <property type="entry name" value="P-loop containing nucleoside triphosphate hydrolases"/>
    <property type="match status" value="1"/>
</dbReference>
<dbReference type="PANTHER" id="PTHR30121">
    <property type="entry name" value="UNCHARACTERIZED PROTEIN YJGR-RELATED"/>
    <property type="match status" value="1"/>
</dbReference>
<sequence>MFTPKNDSNGSKKLKKDKNTKKVLKVLSKQKKKRGIRQRRNAPPKTSQHTLAYRRMLEDGLCEIREGVYSKTFNFTDINYATAGQEEQENTFSSYCELLNSCDGETKLQLNIINKNKDRKEFEQEMKYELQNDGNDEYREEMNTILLNKLAAGNSSLEKKKYFTVTQSGNQFDQVKASLNRLQDELISQFEGMGCETKELTGLDRLELANQILRPDTKLHFDYEDLLFSKLTTHSAIAPNSFNMKYKKHRFMMGDQYAQVLYLRNYPPELSDKLIADITDIPSSLEIAVHIEPINHLDALELVKRKLTYMESQKVDEQKKALKSGYDPEMIPPELKRSLHEAEDLLDQMQEDNEKLFNFTFLVMLANENEQVLDDLIEQVMQTGRKNNCEFGKLDYMQEEGLNSILPWGENFVPIQRTLTTASTAVFIPFTAQELTQEHGKYYGLNAVTKNIISLDRRMLSAPNGFIFGKSGSGKSFASKKEIVNILLNEPDAEVIVIDPEREYSILANELNGEIIRIAAGSPNHINLFDINQNYADDDDPVSLKTDFTLTLCDLLVGGKLGLNGTQKSLIDRVCSLMYQEYFERGGEMPTFKVFSGLLKEQPEPEAKQLALQLELYTDGSLSVFSHETNVDINNRFVVFDIKDLGKQLKTMGMLTVLDQVWNRATRNRSLGKRTYLYIDEIQLLVTNEYAEAYFFELWSRARKWGIIPTGITQNVATMLLSANVERMLSNSDFIMMLNQSKTDRRRLADLLHLSARQERYLTNAAEGEGLLCAGNAIIPFYDDFPKDTQLYKMMSTKIDDVYKYQKEEAAG</sequence>
<organism evidence="3 4">
    <name type="scientific">Candidatus Enterococcus ferrettii</name>
    <dbReference type="NCBI Taxonomy" id="2815324"/>
    <lineage>
        <taxon>Bacteria</taxon>
        <taxon>Bacillati</taxon>
        <taxon>Bacillota</taxon>
        <taxon>Bacilli</taxon>
        <taxon>Lactobacillales</taxon>
        <taxon>Enterococcaceae</taxon>
        <taxon>Enterococcus</taxon>
    </lineage>
</organism>
<dbReference type="Gene3D" id="3.40.50.300">
    <property type="entry name" value="P-loop containing nucleotide triphosphate hydrolases"/>
    <property type="match status" value="1"/>
</dbReference>
<feature type="region of interest" description="Disordered" evidence="1">
    <location>
        <begin position="1"/>
        <end position="48"/>
    </location>
</feature>
<dbReference type="InterPro" id="IPR051162">
    <property type="entry name" value="T4SS_component"/>
</dbReference>
<proteinExistence type="predicted"/>
<keyword evidence="4" id="KW-1185">Reference proteome</keyword>
<dbReference type="RefSeq" id="WP_207702645.1">
    <property type="nucleotide sequence ID" value="NZ_JAFREL020000009.1"/>
</dbReference>
<evidence type="ECO:0000259" key="2">
    <source>
        <dbReference type="Pfam" id="PF19044"/>
    </source>
</evidence>
<dbReference type="Pfam" id="PF19044">
    <property type="entry name" value="P-loop_TraG"/>
    <property type="match status" value="1"/>
</dbReference>
<name>A0ABV0F087_9ENTE</name>
<dbReference type="PANTHER" id="PTHR30121:SF6">
    <property type="entry name" value="SLR6007 PROTEIN"/>
    <property type="match status" value="1"/>
</dbReference>
<dbReference type="InterPro" id="IPR043964">
    <property type="entry name" value="P-loop_TraG"/>
</dbReference>
<dbReference type="InterPro" id="IPR027417">
    <property type="entry name" value="P-loop_NTPase"/>
</dbReference>
<gene>
    <name evidence="3" type="ORF">JZO67_005273</name>
</gene>
<feature type="compositionally biased region" description="Low complexity" evidence="1">
    <location>
        <begin position="1"/>
        <end position="11"/>
    </location>
</feature>
<dbReference type="Gene3D" id="1.10.8.730">
    <property type="match status" value="1"/>
</dbReference>
<protein>
    <recommendedName>
        <fullName evidence="2">TraG P-loop domain-containing protein</fullName>
    </recommendedName>
</protein>
<feature type="domain" description="TraG P-loop" evidence="2">
    <location>
        <begin position="456"/>
        <end position="760"/>
    </location>
</feature>
<evidence type="ECO:0000313" key="3">
    <source>
        <dbReference type="EMBL" id="MEO1773289.1"/>
    </source>
</evidence>
<evidence type="ECO:0000256" key="1">
    <source>
        <dbReference type="SAM" id="MobiDB-lite"/>
    </source>
</evidence>
<dbReference type="Proteomes" id="UP000664357">
    <property type="component" value="Unassembled WGS sequence"/>
</dbReference>